<dbReference type="InterPro" id="IPR011059">
    <property type="entry name" value="Metal-dep_hydrolase_composite"/>
</dbReference>
<dbReference type="SUPFAM" id="SSF51338">
    <property type="entry name" value="Composite domain of metallo-dependent hydrolases"/>
    <property type="match status" value="1"/>
</dbReference>
<dbReference type="RefSeq" id="WP_089419413.1">
    <property type="nucleotide sequence ID" value="NZ_CP022415.1"/>
</dbReference>
<dbReference type="SUPFAM" id="SSF51556">
    <property type="entry name" value="Metallo-dependent hydrolases"/>
    <property type="match status" value="1"/>
</dbReference>
<dbReference type="CDD" id="cd01293">
    <property type="entry name" value="Bact_CD"/>
    <property type="match status" value="1"/>
</dbReference>
<dbReference type="Gene3D" id="2.30.40.10">
    <property type="entry name" value="Urease, subunit C, domain 1"/>
    <property type="match status" value="1"/>
</dbReference>
<dbReference type="eggNOG" id="COG0402">
    <property type="taxonomic scope" value="Bacteria"/>
</dbReference>
<dbReference type="InterPro" id="IPR013108">
    <property type="entry name" value="Amidohydro_3"/>
</dbReference>
<dbReference type="InterPro" id="IPR052349">
    <property type="entry name" value="Metallo-hydrolase_Enzymes"/>
</dbReference>
<dbReference type="STRING" id="1402135.SAMN05444149_102517"/>
<accession>A0A221JX66</accession>
<dbReference type="KEGG" id="spse:SULPSESMR1_00501"/>
<dbReference type="OrthoDB" id="9815027at2"/>
<dbReference type="PANTHER" id="PTHR32027">
    <property type="entry name" value="CYTOSINE DEAMINASE"/>
    <property type="match status" value="1"/>
</dbReference>
<dbReference type="EC" id="3.5.4.42" evidence="2"/>
<dbReference type="Proteomes" id="UP000199754">
    <property type="component" value="Chromosome"/>
</dbReference>
<gene>
    <name evidence="2" type="primary">atzC</name>
    <name evidence="2" type="ORF">SULPSESMR1_00501</name>
</gene>
<reference evidence="2 3" key="1">
    <citation type="submission" date="2017-07" db="EMBL/GenBank/DDBJ databases">
        <title>Genome Sequence of Sulfitobacter pseudonitzschiae Strain SMR1 Isolated from a culture of the Diatom Skeletonema marinoi.</title>
        <authorList>
            <person name="Topel M."/>
            <person name="Pinder M.I.M."/>
            <person name="Johansson O.N."/>
            <person name="Kourtchenko O."/>
            <person name="Godhe A."/>
            <person name="Clarke A.K."/>
        </authorList>
    </citation>
    <scope>NUCLEOTIDE SEQUENCE [LARGE SCALE GENOMIC DNA]</scope>
    <source>
        <strain evidence="2 3">SMR1</strain>
    </source>
</reference>
<evidence type="ECO:0000313" key="3">
    <source>
        <dbReference type="Proteomes" id="UP000199754"/>
    </source>
</evidence>
<dbReference type="InterPro" id="IPR032466">
    <property type="entry name" value="Metal_Hydrolase"/>
</dbReference>
<organism evidence="2 3">
    <name type="scientific">Pseudosulfitobacter pseudonitzschiae</name>
    <dbReference type="NCBI Taxonomy" id="1402135"/>
    <lineage>
        <taxon>Bacteria</taxon>
        <taxon>Pseudomonadati</taxon>
        <taxon>Pseudomonadota</taxon>
        <taxon>Alphaproteobacteria</taxon>
        <taxon>Rhodobacterales</taxon>
        <taxon>Roseobacteraceae</taxon>
        <taxon>Pseudosulfitobacter</taxon>
    </lineage>
</organism>
<evidence type="ECO:0000313" key="2">
    <source>
        <dbReference type="EMBL" id="ASM71335.1"/>
    </source>
</evidence>
<dbReference type="Pfam" id="PF07969">
    <property type="entry name" value="Amidohydro_3"/>
    <property type="match status" value="1"/>
</dbReference>
<protein>
    <submittedName>
        <fullName evidence="2">N-isopropylammelide isopropyl amidohydrolase</fullName>
        <ecNumber evidence="2">3.5.4.42</ecNumber>
    </submittedName>
</protein>
<proteinExistence type="predicted"/>
<name>A0A221JX66_9RHOB</name>
<keyword evidence="3" id="KW-1185">Reference proteome</keyword>
<dbReference type="GO" id="GO:0018764">
    <property type="term" value="F:N-isopropylammelide isopropylaminohydrolase activity"/>
    <property type="evidence" value="ECO:0007669"/>
    <property type="project" value="UniProtKB-EC"/>
</dbReference>
<dbReference type="NCBIfam" id="NF004636">
    <property type="entry name" value="PRK05985.1"/>
    <property type="match status" value="1"/>
</dbReference>
<dbReference type="Gene3D" id="3.20.20.140">
    <property type="entry name" value="Metal-dependent hydrolases"/>
    <property type="match status" value="1"/>
</dbReference>
<feature type="domain" description="Amidohydrolase 3" evidence="1">
    <location>
        <begin position="108"/>
        <end position="389"/>
    </location>
</feature>
<dbReference type="EMBL" id="CP022415">
    <property type="protein sequence ID" value="ASM71335.1"/>
    <property type="molecule type" value="Genomic_DNA"/>
</dbReference>
<sequence length="401" mass="43142">MTDRLLMKNLRLMGGAPVDVLIENGRIAQIAAGIAARVGDAVELCDGALALPGLVDAHAHLDKTLWGMPWHPHDQGKSLQQMIDTERALRHELDMDPARQSARQVTLALSKGTTAIRSHVDIDTDHGLRLFEGVAETRQRFADVMQIEIVAFPQSGMMIREGTVELMDRALRDGADIVGGLDPCGIDRDPKGQLDAVFGLAEKHGKPVDIHLHEAGELGAFSLDMILDRTESLSMQGKVTVSHAFCLGMNDPARVNAQLDRIAALGVSLATTAPASRPVPSVAACRERGIAICAGNDGIRDTWTPYGNACMLERAMLVGLRNNFRADVEVSWALDTCTKDGARVMGLEGYGLEAGCRADLVLVGVEALSEAVTQRPQRRLVVSGGQIVARDGETLDPWQTA</sequence>
<evidence type="ECO:0000259" key="1">
    <source>
        <dbReference type="Pfam" id="PF07969"/>
    </source>
</evidence>
<dbReference type="GO" id="GO:0016814">
    <property type="term" value="F:hydrolase activity, acting on carbon-nitrogen (but not peptide) bonds, in cyclic amidines"/>
    <property type="evidence" value="ECO:0007669"/>
    <property type="project" value="TreeGrafter"/>
</dbReference>
<dbReference type="AlphaFoldDB" id="A0A221JX66"/>
<keyword evidence="2" id="KW-0378">Hydrolase</keyword>
<dbReference type="PANTHER" id="PTHR32027:SF9">
    <property type="entry name" value="BLL3847 PROTEIN"/>
    <property type="match status" value="1"/>
</dbReference>